<dbReference type="AlphaFoldDB" id="A0A0U1M3D3"/>
<dbReference type="PROSITE" id="PS50181">
    <property type="entry name" value="FBOX"/>
    <property type="match status" value="1"/>
</dbReference>
<evidence type="ECO:0000256" key="1">
    <source>
        <dbReference type="SAM" id="MobiDB-lite"/>
    </source>
</evidence>
<reference evidence="3 4" key="1">
    <citation type="submission" date="2015-04" db="EMBL/GenBank/DDBJ databases">
        <authorList>
            <person name="Syromyatnikov M.Y."/>
            <person name="Popov V.N."/>
        </authorList>
    </citation>
    <scope>NUCLEOTIDE SEQUENCE [LARGE SCALE GENOMIC DNA]</scope>
    <source>
        <strain evidence="3">WF-38-12</strain>
    </source>
</reference>
<dbReference type="SUPFAM" id="SSF81383">
    <property type="entry name" value="F-box domain"/>
    <property type="match status" value="1"/>
</dbReference>
<proteinExistence type="predicted"/>
<evidence type="ECO:0000313" key="4">
    <source>
        <dbReference type="Proteomes" id="UP000054383"/>
    </source>
</evidence>
<dbReference type="InterPro" id="IPR036047">
    <property type="entry name" value="F-box-like_dom_sf"/>
</dbReference>
<keyword evidence="4" id="KW-1185">Reference proteome</keyword>
<organism evidence="3 4">
    <name type="scientific">Talaromyces islandicus</name>
    <name type="common">Penicillium islandicum</name>
    <dbReference type="NCBI Taxonomy" id="28573"/>
    <lineage>
        <taxon>Eukaryota</taxon>
        <taxon>Fungi</taxon>
        <taxon>Dikarya</taxon>
        <taxon>Ascomycota</taxon>
        <taxon>Pezizomycotina</taxon>
        <taxon>Eurotiomycetes</taxon>
        <taxon>Eurotiomycetidae</taxon>
        <taxon>Eurotiales</taxon>
        <taxon>Trichocomaceae</taxon>
        <taxon>Talaromyces</taxon>
        <taxon>Talaromyces sect. Islandici</taxon>
    </lineage>
</organism>
<dbReference type="InterPro" id="IPR001810">
    <property type="entry name" value="F-box_dom"/>
</dbReference>
<dbReference type="EMBL" id="CVMT01000007">
    <property type="protein sequence ID" value="CRG90113.1"/>
    <property type="molecule type" value="Genomic_DNA"/>
</dbReference>
<name>A0A0U1M3D3_TALIS</name>
<accession>A0A0U1M3D3</accession>
<sequence length="506" mass="58167">MARLLQLPAEILLHIISEVRSNRDLAAFSRSCRTVHNLSKQGLPLRRKYRRIRLVSNSDLERGFTLLIAILRRPQLGELVRHLELDRPPTCYHDYEIRNKDLKNLKSEDLERLRTAIGNAGFTDGYGEKVLNMVLQPYEFITPYSGTPQEGLRGAWVAQALAALLISVSPYIGSMSMSIIMSDFTGSYHSETDRTRFGRRELRCLPLEKFLMDTNDNPQEKPWLQYLHSVELINNKENSWDDGRFYEEFDLLGMLQFFDRLPSIERVGIDAMAQDENFLRFLPPTRSNISRIRVQYSSVNTVYFMHLINSCITLKEFHYSTGGRASSDGSFSPFNPRTFLKTILGHKTTLEVLDVDSDSYCYYIDIESGSDYDRLISHDEKEDPRDGEVIAVEGFWDRSGSLGDFTSLRHLGIGLAVLLYLARGTQYMDTEDEEKVTPFDQVVLVDALPACLESLCIRGYEKGLPNLKKVIGIEECIENASNIEDPDEENAPLWEREEEDWTEYEF</sequence>
<evidence type="ECO:0000259" key="2">
    <source>
        <dbReference type="PROSITE" id="PS50181"/>
    </source>
</evidence>
<feature type="domain" description="F-box" evidence="2">
    <location>
        <begin position="1"/>
        <end position="52"/>
    </location>
</feature>
<protein>
    <recommendedName>
        <fullName evidence="2">F-box domain-containing protein</fullName>
    </recommendedName>
</protein>
<dbReference type="OMA" id="CIRGYEK"/>
<dbReference type="OrthoDB" id="3437411at2759"/>
<dbReference type="STRING" id="28573.A0A0U1M3D3"/>
<gene>
    <name evidence="3" type="ORF">PISL3812_07154</name>
</gene>
<dbReference type="Proteomes" id="UP000054383">
    <property type="component" value="Unassembled WGS sequence"/>
</dbReference>
<evidence type="ECO:0000313" key="3">
    <source>
        <dbReference type="EMBL" id="CRG90113.1"/>
    </source>
</evidence>
<feature type="region of interest" description="Disordered" evidence="1">
    <location>
        <begin position="484"/>
        <end position="506"/>
    </location>
</feature>